<dbReference type="AlphaFoldDB" id="A0A382JRM8"/>
<evidence type="ECO:0000313" key="2">
    <source>
        <dbReference type="EMBL" id="SVC13667.1"/>
    </source>
</evidence>
<sequence>MDIIELVSANHDRLFYVLAGISFILELGLLGLSGPLLFFAIACLLTAFLISAGFISGWEVEILVAGVLTVVITFLLWRPLKNFQNSGGSADTSSDMIDRLVTASEDITAEGGTIRYSGIDWPARLDASASEAFIAEGEQCMIASVDGN</sequence>
<feature type="transmembrane region" description="Helical" evidence="1">
    <location>
        <begin position="62"/>
        <end position="80"/>
    </location>
</feature>
<keyword evidence="1" id="KW-0472">Membrane</keyword>
<accession>A0A382JRM8</accession>
<protein>
    <submittedName>
        <fullName evidence="2">Uncharacterized protein</fullName>
    </submittedName>
</protein>
<feature type="transmembrane region" description="Helical" evidence="1">
    <location>
        <begin position="37"/>
        <end position="56"/>
    </location>
</feature>
<dbReference type="Gene3D" id="2.40.50.140">
    <property type="entry name" value="Nucleic acid-binding proteins"/>
    <property type="match status" value="1"/>
</dbReference>
<proteinExistence type="predicted"/>
<keyword evidence="1" id="KW-1133">Transmembrane helix</keyword>
<feature type="transmembrane region" description="Helical" evidence="1">
    <location>
        <begin position="14"/>
        <end position="32"/>
    </location>
</feature>
<evidence type="ECO:0000256" key="1">
    <source>
        <dbReference type="SAM" id="Phobius"/>
    </source>
</evidence>
<reference evidence="2" key="1">
    <citation type="submission" date="2018-05" db="EMBL/GenBank/DDBJ databases">
        <authorList>
            <person name="Lanie J.A."/>
            <person name="Ng W.-L."/>
            <person name="Kazmierczak K.M."/>
            <person name="Andrzejewski T.M."/>
            <person name="Davidsen T.M."/>
            <person name="Wayne K.J."/>
            <person name="Tettelin H."/>
            <person name="Glass J.I."/>
            <person name="Rusch D."/>
            <person name="Podicherti R."/>
            <person name="Tsui H.-C.T."/>
            <person name="Winkler M.E."/>
        </authorList>
    </citation>
    <scope>NUCLEOTIDE SEQUENCE</scope>
</reference>
<name>A0A382JRM8_9ZZZZ</name>
<organism evidence="2">
    <name type="scientific">marine metagenome</name>
    <dbReference type="NCBI Taxonomy" id="408172"/>
    <lineage>
        <taxon>unclassified sequences</taxon>
        <taxon>metagenomes</taxon>
        <taxon>ecological metagenomes</taxon>
    </lineage>
</organism>
<gene>
    <name evidence="2" type="ORF">METZ01_LOCUS266521</name>
</gene>
<keyword evidence="1" id="KW-0812">Transmembrane</keyword>
<dbReference type="InterPro" id="IPR012340">
    <property type="entry name" value="NA-bd_OB-fold"/>
</dbReference>
<feature type="non-terminal residue" evidence="2">
    <location>
        <position position="148"/>
    </location>
</feature>
<dbReference type="EMBL" id="UINC01075463">
    <property type="protein sequence ID" value="SVC13667.1"/>
    <property type="molecule type" value="Genomic_DNA"/>
</dbReference>